<dbReference type="PROSITE" id="PS00455">
    <property type="entry name" value="AMP_BINDING"/>
    <property type="match status" value="1"/>
</dbReference>
<protein>
    <submittedName>
        <fullName evidence="6">4-coumarate-CoA ligase</fullName>
    </submittedName>
</protein>
<evidence type="ECO:0000313" key="6">
    <source>
        <dbReference type="EMBL" id="KAF2497044.1"/>
    </source>
</evidence>
<name>A0A6A6QY91_9PEZI</name>
<dbReference type="OrthoDB" id="1898221at2759"/>
<dbReference type="InterPro" id="IPR020845">
    <property type="entry name" value="AMP-binding_CS"/>
</dbReference>
<feature type="transmembrane region" description="Helical" evidence="3">
    <location>
        <begin position="253"/>
        <end position="276"/>
    </location>
</feature>
<dbReference type="InterPro" id="IPR000873">
    <property type="entry name" value="AMP-dep_synth/lig_dom"/>
</dbReference>
<evidence type="ECO:0000259" key="5">
    <source>
        <dbReference type="Pfam" id="PF13193"/>
    </source>
</evidence>
<dbReference type="PANTHER" id="PTHR24096:SF149">
    <property type="entry name" value="AMP-BINDING DOMAIN-CONTAINING PROTEIN-RELATED"/>
    <property type="match status" value="1"/>
</dbReference>
<evidence type="ECO:0000256" key="2">
    <source>
        <dbReference type="ARBA" id="ARBA00022598"/>
    </source>
</evidence>
<dbReference type="Pfam" id="PF00501">
    <property type="entry name" value="AMP-binding"/>
    <property type="match status" value="1"/>
</dbReference>
<dbReference type="Gene3D" id="3.30.300.30">
    <property type="match status" value="1"/>
</dbReference>
<organism evidence="6 7">
    <name type="scientific">Lophium mytilinum</name>
    <dbReference type="NCBI Taxonomy" id="390894"/>
    <lineage>
        <taxon>Eukaryota</taxon>
        <taxon>Fungi</taxon>
        <taxon>Dikarya</taxon>
        <taxon>Ascomycota</taxon>
        <taxon>Pezizomycotina</taxon>
        <taxon>Dothideomycetes</taxon>
        <taxon>Pleosporomycetidae</taxon>
        <taxon>Mytilinidiales</taxon>
        <taxon>Mytilinidiaceae</taxon>
        <taxon>Lophium</taxon>
    </lineage>
</organism>
<dbReference type="InterPro" id="IPR045851">
    <property type="entry name" value="AMP-bd_C_sf"/>
</dbReference>
<comment type="similarity">
    <text evidence="1">Belongs to the ATP-dependent AMP-binding enzyme family.</text>
</comment>
<dbReference type="GO" id="GO:0019748">
    <property type="term" value="P:secondary metabolic process"/>
    <property type="evidence" value="ECO:0007669"/>
    <property type="project" value="TreeGrafter"/>
</dbReference>
<dbReference type="Pfam" id="PF13193">
    <property type="entry name" value="AMP-binding_C"/>
    <property type="match status" value="1"/>
</dbReference>
<dbReference type="Proteomes" id="UP000799750">
    <property type="component" value="Unassembled WGS sequence"/>
</dbReference>
<keyword evidence="3" id="KW-1133">Transmembrane helix</keyword>
<proteinExistence type="inferred from homology"/>
<evidence type="ECO:0000313" key="7">
    <source>
        <dbReference type="Proteomes" id="UP000799750"/>
    </source>
</evidence>
<dbReference type="Gene3D" id="3.40.50.12780">
    <property type="entry name" value="N-terminal domain of ligase-like"/>
    <property type="match status" value="1"/>
</dbReference>
<keyword evidence="3" id="KW-0472">Membrane</keyword>
<evidence type="ECO:0000256" key="3">
    <source>
        <dbReference type="SAM" id="Phobius"/>
    </source>
</evidence>
<dbReference type="GO" id="GO:0016405">
    <property type="term" value="F:CoA-ligase activity"/>
    <property type="evidence" value="ECO:0007669"/>
    <property type="project" value="TreeGrafter"/>
</dbReference>
<dbReference type="InterPro" id="IPR025110">
    <property type="entry name" value="AMP-bd_C"/>
</dbReference>
<keyword evidence="2 6" id="KW-0436">Ligase</keyword>
<evidence type="ECO:0000256" key="1">
    <source>
        <dbReference type="ARBA" id="ARBA00006432"/>
    </source>
</evidence>
<dbReference type="FunFam" id="3.30.300.30:FF:000007">
    <property type="entry name" value="4-coumarate--CoA ligase 2"/>
    <property type="match status" value="1"/>
</dbReference>
<dbReference type="EMBL" id="MU004187">
    <property type="protein sequence ID" value="KAF2497044.1"/>
    <property type="molecule type" value="Genomic_DNA"/>
</dbReference>
<accession>A0A6A6QY91</accession>
<keyword evidence="7" id="KW-1185">Reference proteome</keyword>
<feature type="domain" description="AMP-dependent synthetase/ligase" evidence="4">
    <location>
        <begin position="42"/>
        <end position="414"/>
    </location>
</feature>
<evidence type="ECO:0000259" key="4">
    <source>
        <dbReference type="Pfam" id="PF00501"/>
    </source>
</evidence>
<gene>
    <name evidence="6" type="ORF">BU16DRAFT_549340</name>
</gene>
<dbReference type="PANTHER" id="PTHR24096">
    <property type="entry name" value="LONG-CHAIN-FATTY-ACID--COA LIGASE"/>
    <property type="match status" value="1"/>
</dbReference>
<reference evidence="6" key="1">
    <citation type="journal article" date="2020" name="Stud. Mycol.">
        <title>101 Dothideomycetes genomes: a test case for predicting lifestyles and emergence of pathogens.</title>
        <authorList>
            <person name="Haridas S."/>
            <person name="Albert R."/>
            <person name="Binder M."/>
            <person name="Bloem J."/>
            <person name="Labutti K."/>
            <person name="Salamov A."/>
            <person name="Andreopoulos B."/>
            <person name="Baker S."/>
            <person name="Barry K."/>
            <person name="Bills G."/>
            <person name="Bluhm B."/>
            <person name="Cannon C."/>
            <person name="Castanera R."/>
            <person name="Culley D."/>
            <person name="Daum C."/>
            <person name="Ezra D."/>
            <person name="Gonzalez J."/>
            <person name="Henrissat B."/>
            <person name="Kuo A."/>
            <person name="Liang C."/>
            <person name="Lipzen A."/>
            <person name="Lutzoni F."/>
            <person name="Magnuson J."/>
            <person name="Mondo S."/>
            <person name="Nolan M."/>
            <person name="Ohm R."/>
            <person name="Pangilinan J."/>
            <person name="Park H.-J."/>
            <person name="Ramirez L."/>
            <person name="Alfaro M."/>
            <person name="Sun H."/>
            <person name="Tritt A."/>
            <person name="Yoshinaga Y."/>
            <person name="Zwiers L.-H."/>
            <person name="Turgeon B."/>
            <person name="Goodwin S."/>
            <person name="Spatafora J."/>
            <person name="Crous P."/>
            <person name="Grigoriev I."/>
        </authorList>
    </citation>
    <scope>NUCLEOTIDE SEQUENCE</scope>
    <source>
        <strain evidence="6">CBS 269.34</strain>
    </source>
</reference>
<dbReference type="AlphaFoldDB" id="A0A6A6QY91"/>
<feature type="domain" description="AMP-binding enzyme C-terminal" evidence="5">
    <location>
        <begin position="463"/>
        <end position="538"/>
    </location>
</feature>
<dbReference type="SUPFAM" id="SSF56801">
    <property type="entry name" value="Acetyl-CoA synthetase-like"/>
    <property type="match status" value="1"/>
</dbReference>
<sequence length="559" mass="61146">MSRVYRHPKSVDIPNIDLLTLLFDSELCAAQEDTPLHLSATNPSIHLTKASLRALVERIAFFLQSRFEVGAQGRNKDVVVVMTSGQPAAPAAFYGIIAAGGVFSAASPSFTPEELARQIKQGKGNVVVVSEDSKDVGIKAAKMCGISLKRVLVLTSEPEWGLKSLEGGVALNWKTGDRLTWERVTDYEDLKKSLIVLLYSSGTTGVPKGVMLSHLNLVAELYITSVKGREWAAKEVAEGRELPEYRTLAHLPVAHIAGLFGYFIAPFYSAGAVYWMRRFSWKPFLQHMKDLKITSFYTVPSIFLRIAKSADVTDQFRTVQTAITGAAPMDGELQQAVNAKLGTGDVRISQTWGLSETTGAVTAMPRGDSDVTGSISPILPNMEMRIVDEGWHDVDAGQPGEVIVRGPLVTQGYYDNPAATQETFHDDWFCTGDIAVDRGGKFYIVDRKKELLKYKGLQIAPAEIEGLLDTHPAIQEAAIVGLPIEGGSEVPRAYIVADPGKISEDEVKEFVKSKLADYKQIRGGVVYVDELPKNAIGKILRRDLRDRAKKEVGQVAAKL</sequence>
<dbReference type="InterPro" id="IPR042099">
    <property type="entry name" value="ANL_N_sf"/>
</dbReference>
<keyword evidence="3" id="KW-0812">Transmembrane</keyword>